<evidence type="ECO:0000313" key="2">
    <source>
        <dbReference type="EMBL" id="SVA90325.1"/>
    </source>
</evidence>
<name>A0A381ZM50_9ZZZZ</name>
<proteinExistence type="predicted"/>
<feature type="region of interest" description="Disordered" evidence="1">
    <location>
        <begin position="1"/>
        <end position="20"/>
    </location>
</feature>
<dbReference type="AlphaFoldDB" id="A0A381ZM50"/>
<evidence type="ECO:0000256" key="1">
    <source>
        <dbReference type="SAM" id="MobiDB-lite"/>
    </source>
</evidence>
<gene>
    <name evidence="2" type="ORF">METZ01_LOCUS143179</name>
</gene>
<reference evidence="2" key="1">
    <citation type="submission" date="2018-05" db="EMBL/GenBank/DDBJ databases">
        <authorList>
            <person name="Lanie J.A."/>
            <person name="Ng W.-L."/>
            <person name="Kazmierczak K.M."/>
            <person name="Andrzejewski T.M."/>
            <person name="Davidsen T.M."/>
            <person name="Wayne K.J."/>
            <person name="Tettelin H."/>
            <person name="Glass J.I."/>
            <person name="Rusch D."/>
            <person name="Podicherti R."/>
            <person name="Tsui H.-C.T."/>
            <person name="Winkler M.E."/>
        </authorList>
    </citation>
    <scope>NUCLEOTIDE SEQUENCE</scope>
</reference>
<protein>
    <submittedName>
        <fullName evidence="2">Uncharacterized protein</fullName>
    </submittedName>
</protein>
<sequence length="59" mass="6572">MQIKKMVVKHESSRSMGYSPRQLTSVRSTICSELFMLGAQARVQTFGIASREVGRPPVC</sequence>
<accession>A0A381ZM50</accession>
<dbReference type="EMBL" id="UINC01021864">
    <property type="protein sequence ID" value="SVA90325.1"/>
    <property type="molecule type" value="Genomic_DNA"/>
</dbReference>
<organism evidence="2">
    <name type="scientific">marine metagenome</name>
    <dbReference type="NCBI Taxonomy" id="408172"/>
    <lineage>
        <taxon>unclassified sequences</taxon>
        <taxon>metagenomes</taxon>
        <taxon>ecological metagenomes</taxon>
    </lineage>
</organism>